<reference evidence="2" key="1">
    <citation type="submission" date="2019-03" db="EMBL/GenBank/DDBJ databases">
        <authorList>
            <person name="Mank J."/>
            <person name="Almeida P."/>
        </authorList>
    </citation>
    <scope>NUCLEOTIDE SEQUENCE</scope>
    <source>
        <strain evidence="2">78183</strain>
    </source>
</reference>
<gene>
    <name evidence="2" type="ORF">SVIM_LOCUS99407</name>
</gene>
<protein>
    <submittedName>
        <fullName evidence="2">Uncharacterized protein</fullName>
    </submittedName>
</protein>
<name>A0A6N2KLK9_SALVM</name>
<accession>A0A6N2KLK9</accession>
<dbReference type="AlphaFoldDB" id="A0A6N2KLK9"/>
<keyword evidence="1" id="KW-0812">Transmembrane</keyword>
<evidence type="ECO:0000256" key="1">
    <source>
        <dbReference type="SAM" id="Phobius"/>
    </source>
</evidence>
<keyword evidence="1" id="KW-0472">Membrane</keyword>
<keyword evidence="1" id="KW-1133">Transmembrane helix</keyword>
<evidence type="ECO:0000313" key="2">
    <source>
        <dbReference type="EMBL" id="VFU28916.1"/>
    </source>
</evidence>
<proteinExistence type="predicted"/>
<sequence length="144" mass="16369">MTIAPWSSISTPGHEYMHQADLHLIYQRSLGRPSGNTGVSTFSISIIIIKIWGCIIIFIIPIVFIIIIKLVTTHVTINIRPIVSLIASIFLPRSSIFSTCPLCPWSTSPRESRNHNKRTKLLFDVQQPVLLHQMRIRICIPEEN</sequence>
<feature type="transmembrane region" description="Helical" evidence="1">
    <location>
        <begin position="42"/>
        <end position="71"/>
    </location>
</feature>
<organism evidence="2">
    <name type="scientific">Salix viminalis</name>
    <name type="common">Common osier</name>
    <name type="synonym">Basket willow</name>
    <dbReference type="NCBI Taxonomy" id="40686"/>
    <lineage>
        <taxon>Eukaryota</taxon>
        <taxon>Viridiplantae</taxon>
        <taxon>Streptophyta</taxon>
        <taxon>Embryophyta</taxon>
        <taxon>Tracheophyta</taxon>
        <taxon>Spermatophyta</taxon>
        <taxon>Magnoliopsida</taxon>
        <taxon>eudicotyledons</taxon>
        <taxon>Gunneridae</taxon>
        <taxon>Pentapetalae</taxon>
        <taxon>rosids</taxon>
        <taxon>fabids</taxon>
        <taxon>Malpighiales</taxon>
        <taxon>Salicaceae</taxon>
        <taxon>Saliceae</taxon>
        <taxon>Salix</taxon>
    </lineage>
</organism>
<dbReference type="EMBL" id="CAADRP010000469">
    <property type="protein sequence ID" value="VFU28916.1"/>
    <property type="molecule type" value="Genomic_DNA"/>
</dbReference>